<dbReference type="OrthoDB" id="6740080at2759"/>
<evidence type="ECO:0000313" key="3">
    <source>
        <dbReference type="Proteomes" id="UP001152888"/>
    </source>
</evidence>
<organism evidence="2 3">
    <name type="scientific">Acanthoscelides obtectus</name>
    <name type="common">Bean weevil</name>
    <name type="synonym">Bruchus obtectus</name>
    <dbReference type="NCBI Taxonomy" id="200917"/>
    <lineage>
        <taxon>Eukaryota</taxon>
        <taxon>Metazoa</taxon>
        <taxon>Ecdysozoa</taxon>
        <taxon>Arthropoda</taxon>
        <taxon>Hexapoda</taxon>
        <taxon>Insecta</taxon>
        <taxon>Pterygota</taxon>
        <taxon>Neoptera</taxon>
        <taxon>Endopterygota</taxon>
        <taxon>Coleoptera</taxon>
        <taxon>Polyphaga</taxon>
        <taxon>Cucujiformia</taxon>
        <taxon>Chrysomeloidea</taxon>
        <taxon>Chrysomelidae</taxon>
        <taxon>Bruchinae</taxon>
        <taxon>Bruchini</taxon>
        <taxon>Acanthoscelides</taxon>
    </lineage>
</organism>
<dbReference type="Proteomes" id="UP001152888">
    <property type="component" value="Unassembled WGS sequence"/>
</dbReference>
<proteinExistence type="predicted"/>
<comment type="caution">
    <text evidence="2">The sequence shown here is derived from an EMBL/GenBank/DDBJ whole genome shotgun (WGS) entry which is preliminary data.</text>
</comment>
<evidence type="ECO:0000256" key="1">
    <source>
        <dbReference type="SAM" id="MobiDB-lite"/>
    </source>
</evidence>
<feature type="region of interest" description="Disordered" evidence="1">
    <location>
        <begin position="84"/>
        <end position="105"/>
    </location>
</feature>
<protein>
    <submittedName>
        <fullName evidence="2">Uncharacterized protein</fullName>
    </submittedName>
</protein>
<evidence type="ECO:0000313" key="2">
    <source>
        <dbReference type="EMBL" id="CAH1966924.1"/>
    </source>
</evidence>
<sequence length="105" mass="12166">MTNIKALCYDPCGELKVKLDFDNDFKSLQSRPKQIAVTSNNPSLYSDRLEITQTKWKHLQYLKSVISKDCHTFYDLLPYKKDKTAENTTESDALDGKQKTKKCKK</sequence>
<reference evidence="2" key="1">
    <citation type="submission" date="2022-03" db="EMBL/GenBank/DDBJ databases">
        <authorList>
            <person name="Sayadi A."/>
        </authorList>
    </citation>
    <scope>NUCLEOTIDE SEQUENCE</scope>
</reference>
<dbReference type="AlphaFoldDB" id="A0A9P0P4U7"/>
<accession>A0A9P0P4U7</accession>
<dbReference type="EMBL" id="CAKOFQ010006739">
    <property type="protein sequence ID" value="CAH1966924.1"/>
    <property type="molecule type" value="Genomic_DNA"/>
</dbReference>
<keyword evidence="3" id="KW-1185">Reference proteome</keyword>
<gene>
    <name evidence="2" type="ORF">ACAOBT_LOCUS7122</name>
</gene>
<name>A0A9P0P4U7_ACAOB</name>